<dbReference type="Pfam" id="PF01030">
    <property type="entry name" value="Recep_L_domain"/>
    <property type="match status" value="3"/>
</dbReference>
<feature type="domain" description="Receptor L-domain" evidence="1">
    <location>
        <begin position="302"/>
        <end position="395"/>
    </location>
</feature>
<accession>A0A2G5TB36</accession>
<comment type="caution">
    <text evidence="2">The sequence shown here is derived from an EMBL/GenBank/DDBJ whole genome shotgun (WGS) entry which is preliminary data.</text>
</comment>
<dbReference type="Proteomes" id="UP000230233">
    <property type="component" value="Chromosome V"/>
</dbReference>
<feature type="domain" description="Receptor L-domain" evidence="1">
    <location>
        <begin position="6"/>
        <end position="105"/>
    </location>
</feature>
<dbReference type="Gene3D" id="3.80.20.20">
    <property type="entry name" value="Receptor L-domain"/>
    <property type="match status" value="3"/>
</dbReference>
<dbReference type="AlphaFoldDB" id="A0A2G5TB36"/>
<dbReference type="PANTHER" id="PTHR21662">
    <property type="entry name" value="RECEPTOR PROTEIN-TYROSINE KINASE"/>
    <property type="match status" value="1"/>
</dbReference>
<feature type="domain" description="Receptor L-domain" evidence="1">
    <location>
        <begin position="164"/>
        <end position="261"/>
    </location>
</feature>
<proteinExistence type="predicted"/>
<dbReference type="EMBL" id="PDUG01000005">
    <property type="protein sequence ID" value="PIC24399.1"/>
    <property type="molecule type" value="Genomic_DNA"/>
</dbReference>
<evidence type="ECO:0000313" key="3">
    <source>
        <dbReference type="Proteomes" id="UP000230233"/>
    </source>
</evidence>
<sequence>MKLFPKCSTVFGIIVINEKTDLTLTQLKNAFKNMKSLAGGVRIQNSKFQNLSFLSTLENLMCEVYGIYVMKNPYLTDISVFAQMNIYGDDFGNECDFRVENNAELNAEGLCDQGNLKNLMDIKVEGNFKDCGCQGDQISDFSLETYKNCATLFRGFRPFVFNVSENSDALSHIELIRGGIDIRYSPFTDLSFLENLETIKIHNEVVQNKLFLNLQDNMFLERLAIPNLREILNMDPHGANFGNIQGNHKSFCLTVEEILFFLENQISFLNIRTRICPDNKQIINGLRICVVFSRFIIDLPDDCNVVVGDVAVGSGDEDQLYKFHNVTHLFGQVAIENTSLVDLEPLEKLRYILNNFYYSPMFQIVANQKLESIFFPNIQNIITHGRPSVIIQDNNPNIFKTGKCDLFGIPDKSHTLQVDYLGGDCGMKIDQIFYRTSHIPLSSGYERKLAILCLPALLIFHEI</sequence>
<dbReference type="InterPro" id="IPR053079">
    <property type="entry name" value="SPS2_domain"/>
</dbReference>
<dbReference type="SUPFAM" id="SSF52058">
    <property type="entry name" value="L domain-like"/>
    <property type="match status" value="3"/>
</dbReference>
<dbReference type="OrthoDB" id="5861701at2759"/>
<dbReference type="PANTHER" id="PTHR21662:SF14">
    <property type="entry name" value="INSULIN_EGF-RECEPTOR L DOMAIN PROTEIN-RELATED"/>
    <property type="match status" value="1"/>
</dbReference>
<organism evidence="2 3">
    <name type="scientific">Caenorhabditis nigoni</name>
    <dbReference type="NCBI Taxonomy" id="1611254"/>
    <lineage>
        <taxon>Eukaryota</taxon>
        <taxon>Metazoa</taxon>
        <taxon>Ecdysozoa</taxon>
        <taxon>Nematoda</taxon>
        <taxon>Chromadorea</taxon>
        <taxon>Rhabditida</taxon>
        <taxon>Rhabditina</taxon>
        <taxon>Rhabditomorpha</taxon>
        <taxon>Rhabditoidea</taxon>
        <taxon>Rhabditidae</taxon>
        <taxon>Peloderinae</taxon>
        <taxon>Caenorhabditis</taxon>
    </lineage>
</organism>
<keyword evidence="3" id="KW-1185">Reference proteome</keyword>
<evidence type="ECO:0000259" key="1">
    <source>
        <dbReference type="Pfam" id="PF01030"/>
    </source>
</evidence>
<name>A0A2G5TB36_9PELO</name>
<dbReference type="InterPro" id="IPR036941">
    <property type="entry name" value="Rcpt_L-dom_sf"/>
</dbReference>
<reference evidence="3" key="1">
    <citation type="submission" date="2017-10" db="EMBL/GenBank/DDBJ databases">
        <title>Rapid genome shrinkage in a self-fertile nematode reveals novel sperm competition proteins.</title>
        <authorList>
            <person name="Yin D."/>
            <person name="Schwarz E.M."/>
            <person name="Thomas C.G."/>
            <person name="Felde R.L."/>
            <person name="Korf I.F."/>
            <person name="Cutter A.D."/>
            <person name="Schartner C.M."/>
            <person name="Ralston E.J."/>
            <person name="Meyer B.J."/>
            <person name="Haag E.S."/>
        </authorList>
    </citation>
    <scope>NUCLEOTIDE SEQUENCE [LARGE SCALE GENOMIC DNA]</scope>
    <source>
        <strain evidence="3">JU1422</strain>
    </source>
</reference>
<dbReference type="InterPro" id="IPR000494">
    <property type="entry name" value="Rcpt_L-dom"/>
</dbReference>
<protein>
    <recommendedName>
        <fullName evidence="1">Receptor L-domain domain-containing protein</fullName>
    </recommendedName>
</protein>
<gene>
    <name evidence="2" type="primary">Cnig_chr_V.g17754</name>
    <name evidence="2" type="ORF">B9Z55_017754</name>
</gene>
<evidence type="ECO:0000313" key="2">
    <source>
        <dbReference type="EMBL" id="PIC24399.1"/>
    </source>
</evidence>